<dbReference type="AlphaFoldDB" id="A0A382K118"/>
<accession>A0A382K118</accession>
<protein>
    <submittedName>
        <fullName evidence="2">Uncharacterized protein</fullName>
    </submittedName>
</protein>
<feature type="compositionally biased region" description="Basic and acidic residues" evidence="1">
    <location>
        <begin position="10"/>
        <end position="26"/>
    </location>
</feature>
<gene>
    <name evidence="2" type="ORF">METZ01_LOCUS269651</name>
</gene>
<reference evidence="2" key="1">
    <citation type="submission" date="2018-05" db="EMBL/GenBank/DDBJ databases">
        <authorList>
            <person name="Lanie J.A."/>
            <person name="Ng W.-L."/>
            <person name="Kazmierczak K.M."/>
            <person name="Andrzejewski T.M."/>
            <person name="Davidsen T.M."/>
            <person name="Wayne K.J."/>
            <person name="Tettelin H."/>
            <person name="Glass J.I."/>
            <person name="Rusch D."/>
            <person name="Podicherti R."/>
            <person name="Tsui H.-C.T."/>
            <person name="Winkler M.E."/>
        </authorList>
    </citation>
    <scope>NUCLEOTIDE SEQUENCE</scope>
</reference>
<feature type="region of interest" description="Disordered" evidence="1">
    <location>
        <begin position="1"/>
        <end position="26"/>
    </location>
</feature>
<dbReference type="EMBL" id="UINC01077048">
    <property type="protein sequence ID" value="SVC16797.1"/>
    <property type="molecule type" value="Genomic_DNA"/>
</dbReference>
<proteinExistence type="predicted"/>
<sequence>MNKAKKKSSRLKDFMKQLKEELFPKK</sequence>
<evidence type="ECO:0000313" key="2">
    <source>
        <dbReference type="EMBL" id="SVC16797.1"/>
    </source>
</evidence>
<organism evidence="2">
    <name type="scientific">marine metagenome</name>
    <dbReference type="NCBI Taxonomy" id="408172"/>
    <lineage>
        <taxon>unclassified sequences</taxon>
        <taxon>metagenomes</taxon>
        <taxon>ecological metagenomes</taxon>
    </lineage>
</organism>
<evidence type="ECO:0000256" key="1">
    <source>
        <dbReference type="SAM" id="MobiDB-lite"/>
    </source>
</evidence>
<name>A0A382K118_9ZZZZ</name>